<evidence type="ECO:0000259" key="9">
    <source>
        <dbReference type="PROSITE" id="PS50203"/>
    </source>
</evidence>
<comment type="similarity">
    <text evidence="1">Belongs to the peptidase C2 family.</text>
</comment>
<dbReference type="OrthoDB" id="424753at2759"/>
<organism evidence="10 11">
    <name type="scientific">Naegleria fowleri</name>
    <name type="common">Brain eating amoeba</name>
    <dbReference type="NCBI Taxonomy" id="5763"/>
    <lineage>
        <taxon>Eukaryota</taxon>
        <taxon>Discoba</taxon>
        <taxon>Heterolobosea</taxon>
        <taxon>Tetramitia</taxon>
        <taxon>Eutetramitia</taxon>
        <taxon>Vahlkampfiidae</taxon>
        <taxon>Naegleria</taxon>
    </lineage>
</organism>
<evidence type="ECO:0000313" key="10">
    <source>
        <dbReference type="EMBL" id="KAF0975242.1"/>
    </source>
</evidence>
<dbReference type="InterPro" id="IPR038765">
    <property type="entry name" value="Papain-like_cys_pep_sf"/>
</dbReference>
<evidence type="ECO:0000256" key="4">
    <source>
        <dbReference type="ARBA" id="ARBA00022807"/>
    </source>
</evidence>
<feature type="compositionally biased region" description="Basic and acidic residues" evidence="7">
    <location>
        <begin position="1"/>
        <end position="10"/>
    </location>
</feature>
<proteinExistence type="inferred from homology"/>
<reference evidence="10 11" key="1">
    <citation type="journal article" date="2019" name="Sci. Rep.">
        <title>Nanopore sequencing improves the draft genome of the human pathogenic amoeba Naegleria fowleri.</title>
        <authorList>
            <person name="Liechti N."/>
            <person name="Schurch N."/>
            <person name="Bruggmann R."/>
            <person name="Wittwer M."/>
        </authorList>
    </citation>
    <scope>NUCLEOTIDE SEQUENCE [LARGE SCALE GENOMIC DNA]</scope>
    <source>
        <strain evidence="10 11">ATCC 30894</strain>
    </source>
</reference>
<dbReference type="AlphaFoldDB" id="A0A6A5BK08"/>
<dbReference type="VEuPathDB" id="AmoebaDB:NF0114480"/>
<dbReference type="SMART" id="SM00239">
    <property type="entry name" value="C2"/>
    <property type="match status" value="1"/>
</dbReference>
<feature type="active site" evidence="5 6">
    <location>
        <position position="482"/>
    </location>
</feature>
<evidence type="ECO:0000256" key="6">
    <source>
        <dbReference type="PROSITE-ProRule" id="PRU00239"/>
    </source>
</evidence>
<dbReference type="PANTHER" id="PTHR10183">
    <property type="entry name" value="CALPAIN"/>
    <property type="match status" value="1"/>
</dbReference>
<keyword evidence="2 6" id="KW-0645">Protease</keyword>
<evidence type="ECO:0000313" key="11">
    <source>
        <dbReference type="Proteomes" id="UP000444721"/>
    </source>
</evidence>
<evidence type="ECO:0008006" key="12">
    <source>
        <dbReference type="Google" id="ProtNLM"/>
    </source>
</evidence>
<accession>A0A6A5BK08</accession>
<comment type="caution">
    <text evidence="10">The sequence shown here is derived from an EMBL/GenBank/DDBJ whole genome shotgun (WGS) entry which is preliminary data.</text>
</comment>
<dbReference type="InterPro" id="IPR035892">
    <property type="entry name" value="C2_domain_sf"/>
</dbReference>
<evidence type="ECO:0000256" key="3">
    <source>
        <dbReference type="ARBA" id="ARBA00022801"/>
    </source>
</evidence>
<dbReference type="GO" id="GO:0006508">
    <property type="term" value="P:proteolysis"/>
    <property type="evidence" value="ECO:0007669"/>
    <property type="project" value="UniProtKB-KW"/>
</dbReference>
<dbReference type="Pfam" id="PF00168">
    <property type="entry name" value="C2"/>
    <property type="match status" value="1"/>
</dbReference>
<dbReference type="OMA" id="NEYGIYQ"/>
<dbReference type="PANTHER" id="PTHR10183:SF379">
    <property type="entry name" value="CALPAIN-5"/>
    <property type="match status" value="1"/>
</dbReference>
<dbReference type="PRINTS" id="PR00704">
    <property type="entry name" value="CALPAIN"/>
</dbReference>
<dbReference type="EMBL" id="VFQX01000048">
    <property type="protein sequence ID" value="KAF0975242.1"/>
    <property type="molecule type" value="Genomic_DNA"/>
</dbReference>
<gene>
    <name evidence="10" type="ORF">FDP41_005994</name>
</gene>
<sequence>MLSKLKDSLKKKTSGNKTSGGDSSFDSASDNSNSQLNIDTNHSVALSGLALNDHSSSNAFESKKKSVRKVENEGYLLMQLIGATNLKSADVNGLSDPFCSIRVKNSRLSESVEQFQKTEVLKKTLDPRWNAFFFFDVIELAGTFVEFEVYDYDRLSKNDLLGGCAFKLALLTPYIQTELSIGLDTQGSVECSLMYIPQNAFGFLMKKCIETKSLYVDKEFPGTLSSICSNEDFLRNRGIEPSAVHWMRPKDFCKGSLKPELFLAGIEPADIRQGRVGDCYFLGAIAVAALHPKLIKALFIPSAYNEYGIYQIRLFYNGMWREIMIDDYVPMIVSNKIESKTRSNFAPLFARSIDIEELWVILLEKAYAKLHGSYEAIEGAHSIREAFEHLTGGWSDAIDLNPYAEGKKDMTELFNSMLEWKKCRHLMATSTTSDSDFDFENTLIPNEHGIVPKHAYSILDVRFISKDDSPEGIPYRLIKLRNTWGKTEWLGKFSDAWEGWTDTLKRRLNLVNRDDGAFWMGIEDYVQQFNYIYVCRVPITKEVTGADGFMKEISAIPSNSLNESTNADSTTTTRLKISDRHQYTIFDKKGGSCEWNHQLYQNAGGQAYFKDTFFHNPQFRLSLELPPIMNEMSGNGGEETTLGSLSPSSSVNSPQTLSSPGTSSTSSTLGRKLSKDSKESMVRVILSIRLLEESSSSSQKQQQPQESMTRKRNAAASKQNPIGLYIYRNRKAVKSGKYGMMDFPSQQVDVIGETSMKKLTRDAVEVYLPRPNVKKYEQEKAEGLHDYTIVACRWYPQTEGSFAVQVCSDYKYMVFESLEGGSGGSGGGGGGSNVTRSATDFFKKVIKSEWNGIDSCGAHWQTSTFSTNPKFLLQCLPQPSVPSAGGGGEGGVEQFLKNPVNIYVESENSKIPFFPYVVSLAKFKKWMQQSVPQPLTKEECALFPPNGNEFFTIRSSFDCELATRRDKPVSYLLIMGTPYKMSGNFTIVIKSQYEITAEQVSL</sequence>
<feature type="region of interest" description="Disordered" evidence="7">
    <location>
        <begin position="1"/>
        <end position="33"/>
    </location>
</feature>
<dbReference type="Proteomes" id="UP000444721">
    <property type="component" value="Unassembled WGS sequence"/>
</dbReference>
<feature type="compositionally biased region" description="Low complexity" evidence="7">
    <location>
        <begin position="640"/>
        <end position="670"/>
    </location>
</feature>
<dbReference type="GO" id="GO:0004198">
    <property type="term" value="F:calcium-dependent cysteine-type endopeptidase activity"/>
    <property type="evidence" value="ECO:0007669"/>
    <property type="project" value="InterPro"/>
</dbReference>
<dbReference type="CDD" id="cd00044">
    <property type="entry name" value="CysPc"/>
    <property type="match status" value="1"/>
</dbReference>
<dbReference type="PRINTS" id="PR00360">
    <property type="entry name" value="C2DOMAIN"/>
</dbReference>
<feature type="region of interest" description="Disordered" evidence="7">
    <location>
        <begin position="693"/>
        <end position="716"/>
    </location>
</feature>
<evidence type="ECO:0000256" key="7">
    <source>
        <dbReference type="SAM" id="MobiDB-lite"/>
    </source>
</evidence>
<dbReference type="Gene3D" id="2.60.40.150">
    <property type="entry name" value="C2 domain"/>
    <property type="match status" value="1"/>
</dbReference>
<dbReference type="RefSeq" id="XP_044559955.1">
    <property type="nucleotide sequence ID" value="XM_044709580.1"/>
</dbReference>
<dbReference type="PROSITE" id="PS50203">
    <property type="entry name" value="CALPAIN_CAT"/>
    <property type="match status" value="1"/>
</dbReference>
<dbReference type="Gene3D" id="3.90.70.10">
    <property type="entry name" value="Cysteine proteinases"/>
    <property type="match status" value="1"/>
</dbReference>
<feature type="active site" evidence="5 6">
    <location>
        <position position="454"/>
    </location>
</feature>
<dbReference type="SUPFAM" id="SSF54001">
    <property type="entry name" value="Cysteine proteinases"/>
    <property type="match status" value="1"/>
</dbReference>
<dbReference type="SUPFAM" id="SSF49562">
    <property type="entry name" value="C2 domain (Calcium/lipid-binding domain, CaLB)"/>
    <property type="match status" value="1"/>
</dbReference>
<dbReference type="VEuPathDB" id="AmoebaDB:NfTy_043520"/>
<dbReference type="SMART" id="SM00230">
    <property type="entry name" value="CysPc"/>
    <property type="match status" value="1"/>
</dbReference>
<feature type="region of interest" description="Disordered" evidence="7">
    <location>
        <begin position="630"/>
        <end position="675"/>
    </location>
</feature>
<keyword evidence="11" id="KW-1185">Reference proteome</keyword>
<dbReference type="Pfam" id="PF00648">
    <property type="entry name" value="Peptidase_C2"/>
    <property type="match status" value="1"/>
</dbReference>
<dbReference type="GeneID" id="68113212"/>
<evidence type="ECO:0000256" key="5">
    <source>
        <dbReference type="PIRSR" id="PIRSR622684-1"/>
    </source>
</evidence>
<feature type="compositionally biased region" description="Low complexity" evidence="7">
    <location>
        <begin position="15"/>
        <end position="33"/>
    </location>
</feature>
<keyword evidence="3 6" id="KW-0378">Hydrolase</keyword>
<evidence type="ECO:0000256" key="2">
    <source>
        <dbReference type="ARBA" id="ARBA00022670"/>
    </source>
</evidence>
<dbReference type="PROSITE" id="PS50004">
    <property type="entry name" value="C2"/>
    <property type="match status" value="1"/>
</dbReference>
<feature type="active site" evidence="5 6">
    <location>
        <position position="279"/>
    </location>
</feature>
<feature type="domain" description="Calpain catalytic" evidence="9">
    <location>
        <begin position="214"/>
        <end position="538"/>
    </location>
</feature>
<dbReference type="InterPro" id="IPR001300">
    <property type="entry name" value="Peptidase_C2_calpain_cat"/>
</dbReference>
<dbReference type="InterPro" id="IPR000008">
    <property type="entry name" value="C2_dom"/>
</dbReference>
<feature type="compositionally biased region" description="Low complexity" evidence="7">
    <location>
        <begin position="693"/>
        <end position="707"/>
    </location>
</feature>
<dbReference type="Gene3D" id="2.60.120.380">
    <property type="match status" value="1"/>
</dbReference>
<dbReference type="InterPro" id="IPR022684">
    <property type="entry name" value="Calpain_cysteine_protease"/>
</dbReference>
<keyword evidence="4 6" id="KW-0788">Thiol protease</keyword>
<evidence type="ECO:0000256" key="1">
    <source>
        <dbReference type="ARBA" id="ARBA00007623"/>
    </source>
</evidence>
<protein>
    <recommendedName>
        <fullName evidence="12">Calpain catalytic domain-containing protein</fullName>
    </recommendedName>
</protein>
<name>A0A6A5BK08_NAEFO</name>
<evidence type="ECO:0000259" key="8">
    <source>
        <dbReference type="PROSITE" id="PS50004"/>
    </source>
</evidence>
<dbReference type="VEuPathDB" id="AmoebaDB:FDP41_005994"/>
<feature type="domain" description="C2" evidence="8">
    <location>
        <begin position="56"/>
        <end position="181"/>
    </location>
</feature>